<accession>A0ABR1YPY0</accession>
<keyword evidence="4" id="KW-1185">Reference proteome</keyword>
<reference evidence="3 4" key="1">
    <citation type="submission" date="2024-04" db="EMBL/GenBank/DDBJ databases">
        <title>Phyllosticta paracitricarpa is synonymous to the EU quarantine fungus P. citricarpa based on phylogenomic analyses.</title>
        <authorList>
            <consortium name="Lawrence Berkeley National Laboratory"/>
            <person name="Van Ingen-Buijs V.A."/>
            <person name="Van Westerhoven A.C."/>
            <person name="Haridas S."/>
            <person name="Skiadas P."/>
            <person name="Martin F."/>
            <person name="Groenewald J.Z."/>
            <person name="Crous P.W."/>
            <person name="Seidl M.F."/>
        </authorList>
    </citation>
    <scope>NUCLEOTIDE SEQUENCE [LARGE SCALE GENOMIC DNA]</scope>
    <source>
        <strain evidence="3 4">CBS 123374</strain>
    </source>
</reference>
<protein>
    <recommendedName>
        <fullName evidence="2">BTB domain-containing protein</fullName>
    </recommendedName>
</protein>
<dbReference type="PROSITE" id="PS50097">
    <property type="entry name" value="BTB"/>
    <property type="match status" value="1"/>
</dbReference>
<dbReference type="InterPro" id="IPR000210">
    <property type="entry name" value="BTB/POZ_dom"/>
</dbReference>
<evidence type="ECO:0000256" key="1">
    <source>
        <dbReference type="SAM" id="MobiDB-lite"/>
    </source>
</evidence>
<feature type="compositionally biased region" description="Basic and acidic residues" evidence="1">
    <location>
        <begin position="257"/>
        <end position="266"/>
    </location>
</feature>
<sequence length="283" mass="31550">MLDTAKLGNAPLHTLLSHDLVDIYVGSDNTHWILHEKLLCARSKFFSKIFQSKETKDKHQSASFGLPDEDDESFAAFVSWLYGGGVRSPREEKDLTVLFDLYLMGEKWAVGSLVADTLTEVRDWYARTDTYPGLRRVQYVYANTDEGSALRRLLVHSVARMLALSDRGIPQHWDKALRKNGQLAVDIIRAIQEWRIDALKVPDPRHDPESAIPNFKADDVDGVDLDGAVDEAKGKLNGLPDTNGVNGEHSPAEDIDVPGKLKRALDEELPNGLPNGLPDEQLD</sequence>
<dbReference type="InterPro" id="IPR011333">
    <property type="entry name" value="SKP1/BTB/POZ_sf"/>
</dbReference>
<dbReference type="EMBL" id="JBBWRZ010000005">
    <property type="protein sequence ID" value="KAK8235256.1"/>
    <property type="molecule type" value="Genomic_DNA"/>
</dbReference>
<dbReference type="PANTHER" id="PTHR47843">
    <property type="entry name" value="BTB DOMAIN-CONTAINING PROTEIN-RELATED"/>
    <property type="match status" value="1"/>
</dbReference>
<feature type="region of interest" description="Disordered" evidence="1">
    <location>
        <begin position="229"/>
        <end position="283"/>
    </location>
</feature>
<dbReference type="SUPFAM" id="SSF54695">
    <property type="entry name" value="POZ domain"/>
    <property type="match status" value="1"/>
</dbReference>
<organism evidence="3 4">
    <name type="scientific">Phyllosticta capitalensis</name>
    <dbReference type="NCBI Taxonomy" id="121624"/>
    <lineage>
        <taxon>Eukaryota</taxon>
        <taxon>Fungi</taxon>
        <taxon>Dikarya</taxon>
        <taxon>Ascomycota</taxon>
        <taxon>Pezizomycotina</taxon>
        <taxon>Dothideomycetes</taxon>
        <taxon>Dothideomycetes incertae sedis</taxon>
        <taxon>Botryosphaeriales</taxon>
        <taxon>Phyllostictaceae</taxon>
        <taxon>Phyllosticta</taxon>
    </lineage>
</organism>
<proteinExistence type="predicted"/>
<dbReference type="CDD" id="cd18186">
    <property type="entry name" value="BTB_POZ_ZBTB_KLHL-like"/>
    <property type="match status" value="1"/>
</dbReference>
<dbReference type="Pfam" id="PF00651">
    <property type="entry name" value="BTB"/>
    <property type="match status" value="1"/>
</dbReference>
<evidence type="ECO:0000259" key="2">
    <source>
        <dbReference type="PROSITE" id="PS50097"/>
    </source>
</evidence>
<evidence type="ECO:0000313" key="3">
    <source>
        <dbReference type="EMBL" id="KAK8235256.1"/>
    </source>
</evidence>
<gene>
    <name evidence="3" type="ORF">HDK90DRAFT_239758</name>
</gene>
<dbReference type="Proteomes" id="UP001492380">
    <property type="component" value="Unassembled WGS sequence"/>
</dbReference>
<comment type="caution">
    <text evidence="3">The sequence shown here is derived from an EMBL/GenBank/DDBJ whole genome shotgun (WGS) entry which is preliminary data.</text>
</comment>
<name>A0ABR1YPY0_9PEZI</name>
<feature type="domain" description="BTB" evidence="2">
    <location>
        <begin position="21"/>
        <end position="90"/>
    </location>
</feature>
<evidence type="ECO:0000313" key="4">
    <source>
        <dbReference type="Proteomes" id="UP001492380"/>
    </source>
</evidence>
<dbReference type="Gene3D" id="3.30.710.10">
    <property type="entry name" value="Potassium Channel Kv1.1, Chain A"/>
    <property type="match status" value="1"/>
</dbReference>